<gene>
    <name evidence="2" type="ORF">RF11_04109</name>
</gene>
<evidence type="ECO:0000313" key="2">
    <source>
        <dbReference type="EMBL" id="KII65836.1"/>
    </source>
</evidence>
<evidence type="ECO:0000256" key="1">
    <source>
        <dbReference type="SAM" id="MobiDB-lite"/>
    </source>
</evidence>
<sequence>MAYMMEEHEVTASQSGSKRPARGPHQLCRKLFCIPRRSMLKTKYCYSITMIHGVAIDIKAELQLRICHLAHEGSRNSNCGPLLKKAVHERVTTPVDETFSGFLSDISRSNAGAEQRTKATFWVRKAAKQFLFERISRIYLRIVHCVVNPMCSDYFGSILPKDLYESRVKVFYLSAIPVSSISILNALQITIDIKVEGEVEDISSRVSFNTFNFLEVANATFARQKHAVFDSSHDLDVHFLKSTHKYSMELAENTAVAATSEKNIFKETSLKLTTVENLDILHCSDLVPQIDWRTRWEHEPQQKNKKKIFSCLFCDTQLSMFEKHPHKSCLKSDGIFIQDPYSVAKLRMFPINHDDIIMHNTITTLTRIKITIFD</sequence>
<proteinExistence type="predicted"/>
<comment type="caution">
    <text evidence="2">The sequence shown here is derived from an EMBL/GenBank/DDBJ whole genome shotgun (WGS) entry which is preliminary data.</text>
</comment>
<feature type="region of interest" description="Disordered" evidence="1">
    <location>
        <begin position="1"/>
        <end position="23"/>
    </location>
</feature>
<accession>A0A0C2MFB1</accession>
<keyword evidence="3" id="KW-1185">Reference proteome</keyword>
<dbReference type="EMBL" id="JWZT01003712">
    <property type="protein sequence ID" value="KII65836.1"/>
    <property type="molecule type" value="Genomic_DNA"/>
</dbReference>
<dbReference type="Proteomes" id="UP000031668">
    <property type="component" value="Unassembled WGS sequence"/>
</dbReference>
<feature type="compositionally biased region" description="Basic and acidic residues" evidence="1">
    <location>
        <begin position="1"/>
        <end position="10"/>
    </location>
</feature>
<reference evidence="2 3" key="1">
    <citation type="journal article" date="2014" name="Genome Biol. Evol.">
        <title>The genome of the myxosporean Thelohanellus kitauei shows adaptations to nutrient acquisition within its fish host.</title>
        <authorList>
            <person name="Yang Y."/>
            <person name="Xiong J."/>
            <person name="Zhou Z."/>
            <person name="Huo F."/>
            <person name="Miao W."/>
            <person name="Ran C."/>
            <person name="Liu Y."/>
            <person name="Zhang J."/>
            <person name="Feng J."/>
            <person name="Wang M."/>
            <person name="Wang M."/>
            <person name="Wang L."/>
            <person name="Yao B."/>
        </authorList>
    </citation>
    <scope>NUCLEOTIDE SEQUENCE [LARGE SCALE GENOMIC DNA]</scope>
    <source>
        <strain evidence="2">Wuqing</strain>
    </source>
</reference>
<protein>
    <submittedName>
        <fullName evidence="2">Uncharacterized protein</fullName>
    </submittedName>
</protein>
<name>A0A0C2MFB1_THEKT</name>
<dbReference type="AlphaFoldDB" id="A0A0C2MFB1"/>
<evidence type="ECO:0000313" key="3">
    <source>
        <dbReference type="Proteomes" id="UP000031668"/>
    </source>
</evidence>
<organism evidence="2 3">
    <name type="scientific">Thelohanellus kitauei</name>
    <name type="common">Myxosporean</name>
    <dbReference type="NCBI Taxonomy" id="669202"/>
    <lineage>
        <taxon>Eukaryota</taxon>
        <taxon>Metazoa</taxon>
        <taxon>Cnidaria</taxon>
        <taxon>Myxozoa</taxon>
        <taxon>Myxosporea</taxon>
        <taxon>Bivalvulida</taxon>
        <taxon>Platysporina</taxon>
        <taxon>Myxobolidae</taxon>
        <taxon>Thelohanellus</taxon>
    </lineage>
</organism>